<name>A0A6A6P6F1_9PEZI</name>
<reference evidence="2" key="1">
    <citation type="journal article" date="2020" name="Stud. Mycol.">
        <title>101 Dothideomycetes genomes: a test case for predicting lifestyles and emergence of pathogens.</title>
        <authorList>
            <person name="Haridas S."/>
            <person name="Albert R."/>
            <person name="Binder M."/>
            <person name="Bloem J."/>
            <person name="Labutti K."/>
            <person name="Salamov A."/>
            <person name="Andreopoulos B."/>
            <person name="Baker S."/>
            <person name="Barry K."/>
            <person name="Bills G."/>
            <person name="Bluhm B."/>
            <person name="Cannon C."/>
            <person name="Castanera R."/>
            <person name="Culley D."/>
            <person name="Daum C."/>
            <person name="Ezra D."/>
            <person name="Gonzalez J."/>
            <person name="Henrissat B."/>
            <person name="Kuo A."/>
            <person name="Liang C."/>
            <person name="Lipzen A."/>
            <person name="Lutzoni F."/>
            <person name="Magnuson J."/>
            <person name="Mondo S."/>
            <person name="Nolan M."/>
            <person name="Ohm R."/>
            <person name="Pangilinan J."/>
            <person name="Park H.-J."/>
            <person name="Ramirez L."/>
            <person name="Alfaro M."/>
            <person name="Sun H."/>
            <person name="Tritt A."/>
            <person name="Yoshinaga Y."/>
            <person name="Zwiers L.-H."/>
            <person name="Turgeon B."/>
            <person name="Goodwin S."/>
            <person name="Spatafora J."/>
            <person name="Crous P."/>
            <person name="Grigoriev I."/>
        </authorList>
    </citation>
    <scope>NUCLEOTIDE SEQUENCE</scope>
    <source>
        <strain evidence="2">ATCC 16933</strain>
    </source>
</reference>
<accession>A0A6A6P6F1</accession>
<evidence type="ECO:0000313" key="3">
    <source>
        <dbReference type="Proteomes" id="UP000799766"/>
    </source>
</evidence>
<keyword evidence="3" id="KW-1185">Reference proteome</keyword>
<evidence type="ECO:0000256" key="1">
    <source>
        <dbReference type="SAM" id="MobiDB-lite"/>
    </source>
</evidence>
<feature type="region of interest" description="Disordered" evidence="1">
    <location>
        <begin position="17"/>
        <end position="92"/>
    </location>
</feature>
<dbReference type="EMBL" id="MU001675">
    <property type="protein sequence ID" value="KAF2459424.1"/>
    <property type="molecule type" value="Genomic_DNA"/>
</dbReference>
<sequence>MWCPLLGGPCSAHPLLAAPAQQQRRRKGAAIDPGPPRTAAAAFGRAPWALPWPPAKPAEHKPAPTSPPALPAHKQPRSLPGACLSSTACDPWRRPAAKPLRARVLFWDGGPFSSDE</sequence>
<dbReference type="AlphaFoldDB" id="A0A6A6P6F1"/>
<organism evidence="2 3">
    <name type="scientific">Lineolata rhizophorae</name>
    <dbReference type="NCBI Taxonomy" id="578093"/>
    <lineage>
        <taxon>Eukaryota</taxon>
        <taxon>Fungi</taxon>
        <taxon>Dikarya</taxon>
        <taxon>Ascomycota</taxon>
        <taxon>Pezizomycotina</taxon>
        <taxon>Dothideomycetes</taxon>
        <taxon>Dothideomycetes incertae sedis</taxon>
        <taxon>Lineolatales</taxon>
        <taxon>Lineolataceae</taxon>
        <taxon>Lineolata</taxon>
    </lineage>
</organism>
<evidence type="ECO:0000313" key="2">
    <source>
        <dbReference type="EMBL" id="KAF2459424.1"/>
    </source>
</evidence>
<gene>
    <name evidence="2" type="ORF">BDY21DRAFT_362162</name>
</gene>
<dbReference type="Proteomes" id="UP000799766">
    <property type="component" value="Unassembled WGS sequence"/>
</dbReference>
<proteinExistence type="predicted"/>
<protein>
    <submittedName>
        <fullName evidence="2">Uncharacterized protein</fullName>
    </submittedName>
</protein>